<dbReference type="EMBL" id="WSEK01000004">
    <property type="protein sequence ID" value="MVQ48890.1"/>
    <property type="molecule type" value="Genomic_DNA"/>
</dbReference>
<organism evidence="2 3">
    <name type="scientific">Nocardioides agri</name>
    <dbReference type="NCBI Taxonomy" id="2682843"/>
    <lineage>
        <taxon>Bacteria</taxon>
        <taxon>Bacillati</taxon>
        <taxon>Actinomycetota</taxon>
        <taxon>Actinomycetes</taxon>
        <taxon>Propionibacteriales</taxon>
        <taxon>Nocardioidaceae</taxon>
        <taxon>Nocardioides</taxon>
    </lineage>
</organism>
<evidence type="ECO:0000256" key="1">
    <source>
        <dbReference type="SAM" id="Phobius"/>
    </source>
</evidence>
<evidence type="ECO:0000313" key="2">
    <source>
        <dbReference type="EMBL" id="MVQ48890.1"/>
    </source>
</evidence>
<keyword evidence="1" id="KW-0472">Membrane</keyword>
<sequence>MSTMPLQTDHPERQSGRHPVNVGHLVMGIAFLAMVGVWALIQADVVGGSDVRWLLPVPWVLAGLGGLLALAITGSRKWTTRQTGWVATPDTPETSEETPDE</sequence>
<reference evidence="2 3" key="1">
    <citation type="submission" date="2019-12" db="EMBL/GenBank/DDBJ databases">
        <authorList>
            <person name="Huq M.A."/>
        </authorList>
    </citation>
    <scope>NUCLEOTIDE SEQUENCE [LARGE SCALE GENOMIC DNA]</scope>
    <source>
        <strain evidence="2 3">MAH-18</strain>
    </source>
</reference>
<accession>A0A6L6XP45</accession>
<dbReference type="Proteomes" id="UP000473525">
    <property type="component" value="Unassembled WGS sequence"/>
</dbReference>
<name>A0A6L6XP45_9ACTN</name>
<gene>
    <name evidence="2" type="ORF">GON03_06825</name>
</gene>
<evidence type="ECO:0008006" key="4">
    <source>
        <dbReference type="Google" id="ProtNLM"/>
    </source>
</evidence>
<proteinExistence type="predicted"/>
<keyword evidence="3" id="KW-1185">Reference proteome</keyword>
<evidence type="ECO:0000313" key="3">
    <source>
        <dbReference type="Proteomes" id="UP000473525"/>
    </source>
</evidence>
<feature type="transmembrane region" description="Helical" evidence="1">
    <location>
        <begin position="21"/>
        <end position="41"/>
    </location>
</feature>
<keyword evidence="1" id="KW-1133">Transmembrane helix</keyword>
<dbReference type="RefSeq" id="WP_157341294.1">
    <property type="nucleotide sequence ID" value="NZ_WSEK01000004.1"/>
</dbReference>
<comment type="caution">
    <text evidence="2">The sequence shown here is derived from an EMBL/GenBank/DDBJ whole genome shotgun (WGS) entry which is preliminary data.</text>
</comment>
<dbReference type="AlphaFoldDB" id="A0A6L6XP45"/>
<feature type="transmembrane region" description="Helical" evidence="1">
    <location>
        <begin position="53"/>
        <end position="72"/>
    </location>
</feature>
<keyword evidence="1" id="KW-0812">Transmembrane</keyword>
<protein>
    <recommendedName>
        <fullName evidence="4">DUF2530 domain-containing protein</fullName>
    </recommendedName>
</protein>